<proteinExistence type="predicted"/>
<dbReference type="AlphaFoldDB" id="G8B1R2"/>
<protein>
    <submittedName>
        <fullName evidence="1">Putative odorant binding protein 57</fullName>
    </submittedName>
</protein>
<sequence>LTFNFRTNTDILFQASTGNIVNDTLNRKFLLLVKTCANKKLHMSDYGSINEDVNSCHLIFDNSSMLETVEKCKNRRETASRDMTCFLKSHVLIIDPYIGAHESA</sequence>
<name>G8B1R2_NASVI</name>
<evidence type="ECO:0000313" key="1">
    <source>
        <dbReference type="EMBL" id="CCD17826.1"/>
    </source>
</evidence>
<organism evidence="1">
    <name type="scientific">Nasonia vitripennis</name>
    <name type="common">Parasitic wasp</name>
    <dbReference type="NCBI Taxonomy" id="7425"/>
    <lineage>
        <taxon>Eukaryota</taxon>
        <taxon>Metazoa</taxon>
        <taxon>Ecdysozoa</taxon>
        <taxon>Arthropoda</taxon>
        <taxon>Hexapoda</taxon>
        <taxon>Insecta</taxon>
        <taxon>Pterygota</taxon>
        <taxon>Neoptera</taxon>
        <taxon>Endopterygota</taxon>
        <taxon>Hymenoptera</taxon>
        <taxon>Apocrita</taxon>
        <taxon>Proctotrupomorpha</taxon>
        <taxon>Chalcidoidea</taxon>
        <taxon>Pteromalidae</taxon>
        <taxon>Pteromalinae</taxon>
        <taxon>Nasonia</taxon>
    </lineage>
</organism>
<gene>
    <name evidence="1" type="primary">OBP57</name>
</gene>
<feature type="non-terminal residue" evidence="1">
    <location>
        <position position="1"/>
    </location>
</feature>
<dbReference type="EMBL" id="HE578242">
    <property type="protein sequence ID" value="CCD17826.1"/>
    <property type="molecule type" value="Genomic_DNA"/>
</dbReference>
<reference evidence="1" key="2">
    <citation type="submission" date="2011-11" db="EMBL/GenBank/DDBJ databases">
        <title>Unique features of odorant binding proteins revealed by genome annotation and comparative analyses of the parasitoid wasp Nasonia vitripennis.</title>
        <authorList>
            <person name="Zhou J.J."/>
            <person name="Vieira F.G."/>
            <person name="Foret S."/>
            <person name="He X.L."/>
            <person name="Rozas J."/>
            <person name="Field L.M."/>
        </authorList>
    </citation>
    <scope>NUCLEOTIDE SEQUENCE</scope>
    <source>
        <strain evidence="1">AsmCX</strain>
    </source>
</reference>
<feature type="non-terminal residue" evidence="1">
    <location>
        <position position="104"/>
    </location>
</feature>
<accession>G8B1R2</accession>
<reference evidence="1" key="1">
    <citation type="submission" date="2011-08" db="EMBL/GenBank/DDBJ databases">
        <authorList>
            <person name="Zhou J."/>
        </authorList>
    </citation>
    <scope>NUCLEOTIDE SEQUENCE</scope>
    <source>
        <strain evidence="1">AsmCX</strain>
    </source>
</reference>